<dbReference type="PANTHER" id="PTHR30250:SF11">
    <property type="entry name" value="O-ANTIGEN TRANSPORTER-RELATED"/>
    <property type="match status" value="1"/>
</dbReference>
<evidence type="ECO:0000256" key="2">
    <source>
        <dbReference type="ARBA" id="ARBA00022475"/>
    </source>
</evidence>
<feature type="transmembrane region" description="Helical" evidence="6">
    <location>
        <begin position="46"/>
        <end position="64"/>
    </location>
</feature>
<evidence type="ECO:0000313" key="7">
    <source>
        <dbReference type="EMBL" id="SCJ80189.1"/>
    </source>
</evidence>
<keyword evidence="2" id="KW-1003">Cell membrane</keyword>
<dbReference type="GO" id="GO:0005886">
    <property type="term" value="C:plasma membrane"/>
    <property type="evidence" value="ECO:0007669"/>
    <property type="project" value="UniProtKB-SubCell"/>
</dbReference>
<sequence length="472" mass="53443">MSAPVKAAMWFTICSFLQKGIQFITVPIFTRLLTKEQYGLYNVYNSWSQIVLIFASLNLFYGVFNNGMLKFETDRDRFVSSVQGASTAITTALLTVYLCTASFWNRIFELPTVLVLVMFVQILFFPAIQYWSARQRYEFKYRKLVALTLTMAIADPLLGIIAVLNSEDKATAKIISAVLVQVAAGLVLYIYNAAKGRCFFSKKYWKFALTFNIPLIPHYLSQTVLNNSDRIIIRQLCGEGPAGIYSVAYSAAMVLLVLNGSINNSLIPWTYKKLKDEAYTGIKRVSNAVLLLIAGMNLILIAFAPEAISILAPRSYHGAIWVIPPVAASVFFMFLYNLFGNVEFYFEENKFIMIASVLGAVLNIILNYIFVPLCGYIAAGYTTLFCYIVYSLSHYIFMKKVVRQHIGDMQIYDTKFVFVLSILFLGITAVLTMTYQAVWLRYGCIVVMLTAAFIKRKEISQQMTLFLKRGEK</sequence>
<keyword evidence="4 6" id="KW-1133">Transmembrane helix</keyword>
<gene>
    <name evidence="7" type="ORF">SAMEA3545359_02116</name>
</gene>
<accession>A0A1C6JDX1</accession>
<dbReference type="InterPro" id="IPR002797">
    <property type="entry name" value="Polysacc_synth"/>
</dbReference>
<organism evidence="7">
    <name type="scientific">uncultured Anaerotruncus sp</name>
    <dbReference type="NCBI Taxonomy" id="905011"/>
    <lineage>
        <taxon>Bacteria</taxon>
        <taxon>Bacillati</taxon>
        <taxon>Bacillota</taxon>
        <taxon>Clostridia</taxon>
        <taxon>Eubacteriales</taxon>
        <taxon>Oscillospiraceae</taxon>
        <taxon>Anaerotruncus</taxon>
        <taxon>environmental samples</taxon>
    </lineage>
</organism>
<feature type="transmembrane region" description="Helical" evidence="6">
    <location>
        <begin position="170"/>
        <end position="192"/>
    </location>
</feature>
<dbReference type="AlphaFoldDB" id="A0A1C6JDX1"/>
<evidence type="ECO:0000256" key="6">
    <source>
        <dbReference type="SAM" id="Phobius"/>
    </source>
</evidence>
<dbReference type="Pfam" id="PF01943">
    <property type="entry name" value="Polysacc_synt"/>
    <property type="match status" value="1"/>
</dbReference>
<evidence type="ECO:0000256" key="5">
    <source>
        <dbReference type="ARBA" id="ARBA00023136"/>
    </source>
</evidence>
<evidence type="ECO:0000256" key="1">
    <source>
        <dbReference type="ARBA" id="ARBA00004651"/>
    </source>
</evidence>
<protein>
    <submittedName>
        <fullName evidence="7">Polysaccharide biosynthesis protein</fullName>
    </submittedName>
</protein>
<feature type="transmembrane region" description="Helical" evidence="6">
    <location>
        <begin position="242"/>
        <end position="267"/>
    </location>
</feature>
<reference evidence="7" key="1">
    <citation type="submission" date="2015-09" db="EMBL/GenBank/DDBJ databases">
        <authorList>
            <consortium name="Pathogen Informatics"/>
        </authorList>
    </citation>
    <scope>NUCLEOTIDE SEQUENCE</scope>
    <source>
        <strain evidence="7">2789STDY5834896</strain>
    </source>
</reference>
<feature type="transmembrane region" description="Helical" evidence="6">
    <location>
        <begin position="376"/>
        <end position="396"/>
    </location>
</feature>
<feature type="transmembrane region" description="Helical" evidence="6">
    <location>
        <begin position="204"/>
        <end position="222"/>
    </location>
</feature>
<feature type="transmembrane region" description="Helical" evidence="6">
    <location>
        <begin position="439"/>
        <end position="454"/>
    </location>
</feature>
<dbReference type="InterPro" id="IPR050833">
    <property type="entry name" value="Poly_Biosynth_Transport"/>
</dbReference>
<feature type="transmembrane region" description="Helical" evidence="6">
    <location>
        <begin position="288"/>
        <end position="312"/>
    </location>
</feature>
<feature type="transmembrane region" description="Helical" evidence="6">
    <location>
        <begin position="351"/>
        <end position="370"/>
    </location>
</feature>
<feature type="transmembrane region" description="Helical" evidence="6">
    <location>
        <begin position="416"/>
        <end position="433"/>
    </location>
</feature>
<keyword evidence="5 6" id="KW-0472">Membrane</keyword>
<name>A0A1C6JDX1_9FIRM</name>
<comment type="subcellular location">
    <subcellularLocation>
        <location evidence="1">Cell membrane</location>
        <topology evidence="1">Multi-pass membrane protein</topology>
    </subcellularLocation>
</comment>
<feature type="transmembrane region" description="Helical" evidence="6">
    <location>
        <begin position="85"/>
        <end position="104"/>
    </location>
</feature>
<evidence type="ECO:0000256" key="3">
    <source>
        <dbReference type="ARBA" id="ARBA00022692"/>
    </source>
</evidence>
<proteinExistence type="predicted"/>
<feature type="transmembrane region" description="Helical" evidence="6">
    <location>
        <begin position="318"/>
        <end position="339"/>
    </location>
</feature>
<feature type="transmembrane region" description="Helical" evidence="6">
    <location>
        <begin position="144"/>
        <end position="164"/>
    </location>
</feature>
<feature type="transmembrane region" description="Helical" evidence="6">
    <location>
        <begin position="110"/>
        <end position="132"/>
    </location>
</feature>
<dbReference type="PANTHER" id="PTHR30250">
    <property type="entry name" value="PST FAMILY PREDICTED COLANIC ACID TRANSPORTER"/>
    <property type="match status" value="1"/>
</dbReference>
<dbReference type="EMBL" id="FMHG01000001">
    <property type="protein sequence ID" value="SCJ80189.1"/>
    <property type="molecule type" value="Genomic_DNA"/>
</dbReference>
<keyword evidence="3 6" id="KW-0812">Transmembrane</keyword>
<evidence type="ECO:0000256" key="4">
    <source>
        <dbReference type="ARBA" id="ARBA00022989"/>
    </source>
</evidence>